<proteinExistence type="inferred from homology"/>
<comment type="function">
    <text evidence="17">Core subunit of the mitochondrial membrane respiratory chain NADH dehydrogenase (Complex I) which catalyzes electron transfer from NADH through the respiratory chain, using ubiquinone as an electron acceptor. Essential for the catalytic activity and assembly of complex I.</text>
</comment>
<feature type="transmembrane region" description="Helical" evidence="17">
    <location>
        <begin position="7"/>
        <end position="34"/>
    </location>
</feature>
<dbReference type="PRINTS" id="PR01437">
    <property type="entry name" value="NUOXDRDTASE4"/>
</dbReference>
<dbReference type="Pfam" id="PF01059">
    <property type="entry name" value="Oxidored_q5_N"/>
    <property type="match status" value="1"/>
</dbReference>
<gene>
    <name evidence="20" type="primary">ND4</name>
</gene>
<keyword evidence="8 17" id="KW-0812">Transmembrane</keyword>
<dbReference type="Pfam" id="PF00361">
    <property type="entry name" value="Proton_antipo_M"/>
    <property type="match status" value="1"/>
</dbReference>
<keyword evidence="10 17" id="KW-0249">Electron transport</keyword>
<feature type="transmembrane region" description="Helical" evidence="17">
    <location>
        <begin position="136"/>
        <end position="159"/>
    </location>
</feature>
<evidence type="ECO:0000256" key="10">
    <source>
        <dbReference type="ARBA" id="ARBA00022982"/>
    </source>
</evidence>
<evidence type="ECO:0000256" key="12">
    <source>
        <dbReference type="ARBA" id="ARBA00023027"/>
    </source>
</evidence>
<feature type="transmembrane region" description="Helical" evidence="17">
    <location>
        <begin position="373"/>
        <end position="397"/>
    </location>
</feature>
<keyword evidence="11 17" id="KW-1133">Transmembrane helix</keyword>
<evidence type="ECO:0000256" key="2">
    <source>
        <dbReference type="ARBA" id="ARBA00004225"/>
    </source>
</evidence>
<evidence type="ECO:0000256" key="8">
    <source>
        <dbReference type="ARBA" id="ARBA00022692"/>
    </source>
</evidence>
<dbReference type="GO" id="GO:0003954">
    <property type="term" value="F:NADH dehydrogenase activity"/>
    <property type="evidence" value="ECO:0007669"/>
    <property type="project" value="TreeGrafter"/>
</dbReference>
<dbReference type="PANTHER" id="PTHR43507:SF20">
    <property type="entry name" value="NADH-UBIQUINONE OXIDOREDUCTASE CHAIN 4"/>
    <property type="match status" value="1"/>
</dbReference>
<evidence type="ECO:0000256" key="6">
    <source>
        <dbReference type="ARBA" id="ARBA00022448"/>
    </source>
</evidence>
<comment type="function">
    <text evidence="1">Core subunit of the mitochondrial membrane respiratory chain NADH dehydrogenase (Complex I) that is believed to belong to the minimal assembly required for catalysis. Complex I functions in the transfer of electrons from NADH to the respiratory chain. The immediate electron acceptor for the enzyme is believed to be ubiquinone.</text>
</comment>
<evidence type="ECO:0000256" key="14">
    <source>
        <dbReference type="ARBA" id="ARBA00023128"/>
    </source>
</evidence>
<keyword evidence="14 17" id="KW-0496">Mitochondrion</keyword>
<evidence type="ECO:0000256" key="9">
    <source>
        <dbReference type="ARBA" id="ARBA00022967"/>
    </source>
</evidence>
<evidence type="ECO:0000256" key="3">
    <source>
        <dbReference type="ARBA" id="ARBA00009025"/>
    </source>
</evidence>
<dbReference type="EC" id="7.1.1.2" evidence="4 17"/>
<dbReference type="GO" id="GO:0015990">
    <property type="term" value="P:electron transport coupled proton transport"/>
    <property type="evidence" value="ECO:0007669"/>
    <property type="project" value="TreeGrafter"/>
</dbReference>
<dbReference type="GO" id="GO:0042773">
    <property type="term" value="P:ATP synthesis coupled electron transport"/>
    <property type="evidence" value="ECO:0007669"/>
    <property type="project" value="InterPro"/>
</dbReference>
<evidence type="ECO:0000256" key="13">
    <source>
        <dbReference type="ARBA" id="ARBA00023075"/>
    </source>
</evidence>
<dbReference type="EMBL" id="MF614955">
    <property type="protein sequence ID" value="QCI09217.1"/>
    <property type="molecule type" value="Genomic_DNA"/>
</dbReference>
<keyword evidence="9" id="KW-1278">Translocase</keyword>
<keyword evidence="13 17" id="KW-0830">Ubiquinone</keyword>
<dbReference type="InterPro" id="IPR003918">
    <property type="entry name" value="NADH_UbQ_OxRdtase"/>
</dbReference>
<geneLocation type="mitochondrion" evidence="20"/>
<keyword evidence="7 17" id="KW-0679">Respiratory chain</keyword>
<feature type="transmembrane region" description="Helical" evidence="17">
    <location>
        <begin position="179"/>
        <end position="199"/>
    </location>
</feature>
<evidence type="ECO:0000256" key="1">
    <source>
        <dbReference type="ARBA" id="ARBA00003257"/>
    </source>
</evidence>
<feature type="transmembrane region" description="Helical" evidence="17">
    <location>
        <begin position="242"/>
        <end position="261"/>
    </location>
</feature>
<keyword evidence="12 17" id="KW-0520">NAD</keyword>
<dbReference type="PANTHER" id="PTHR43507">
    <property type="entry name" value="NADH-UBIQUINONE OXIDOREDUCTASE CHAIN 4"/>
    <property type="match status" value="1"/>
</dbReference>
<feature type="transmembrane region" description="Helical" evidence="17">
    <location>
        <begin position="211"/>
        <end position="236"/>
    </location>
</feature>
<organism evidence="20">
    <name type="scientific">Scoparipes salvazai</name>
    <dbReference type="NCBI Taxonomy" id="2575669"/>
    <lineage>
        <taxon>Eukaryota</taxon>
        <taxon>Metazoa</taxon>
        <taxon>Ecdysozoa</taxon>
        <taxon>Arthropoda</taxon>
        <taxon>Hexapoda</taxon>
        <taxon>Insecta</taxon>
        <taxon>Pterygota</taxon>
        <taxon>Neoptera</taxon>
        <taxon>Paraneoptera</taxon>
        <taxon>Hemiptera</taxon>
        <taxon>Heteroptera</taxon>
        <taxon>Panheteroptera</taxon>
        <taxon>Pentatomomorpha</taxon>
        <taxon>Pentatomoidea</taxon>
        <taxon>Cydnidae</taxon>
        <taxon>Cydninae</taxon>
        <taxon>Scoparipes</taxon>
    </lineage>
</organism>
<reference evidence="20" key="1">
    <citation type="journal article" date="2019" name="Syst. Entomol.">
        <title>Higher level phylogeny and evolutionary history of Pentatomomorpha (Hemiptera: Heteroptera) inferred from mitochondrial genome sequences.</title>
        <authorList>
            <person name="Liu Y."/>
            <person name="Li H."/>
            <person name="Song F."/>
            <person name="Zhao Y."/>
            <person name="Wilson J.J."/>
            <person name="Cai W."/>
        </authorList>
    </citation>
    <scope>NUCLEOTIDE SEQUENCE</scope>
</reference>
<dbReference type="InterPro" id="IPR000260">
    <property type="entry name" value="NADH4_N"/>
</dbReference>
<keyword evidence="6 17" id="KW-0813">Transport</keyword>
<keyword evidence="15 17" id="KW-0472">Membrane</keyword>
<dbReference type="GO" id="GO:0031966">
    <property type="term" value="C:mitochondrial membrane"/>
    <property type="evidence" value="ECO:0007669"/>
    <property type="project" value="UniProtKB-SubCell"/>
</dbReference>
<dbReference type="GO" id="GO:0048039">
    <property type="term" value="F:ubiquinone binding"/>
    <property type="evidence" value="ECO:0007669"/>
    <property type="project" value="TreeGrafter"/>
</dbReference>
<feature type="domain" description="NADH:quinone oxidoreductase/Mrp antiporter transmembrane" evidence="18">
    <location>
        <begin position="104"/>
        <end position="386"/>
    </location>
</feature>
<evidence type="ECO:0000256" key="5">
    <source>
        <dbReference type="ARBA" id="ARBA00021006"/>
    </source>
</evidence>
<evidence type="ECO:0000256" key="11">
    <source>
        <dbReference type="ARBA" id="ARBA00022989"/>
    </source>
</evidence>
<feature type="transmembrane region" description="Helical" evidence="17">
    <location>
        <begin position="292"/>
        <end position="313"/>
    </location>
</feature>
<dbReference type="AlphaFoldDB" id="A0A4D6X037"/>
<comment type="similarity">
    <text evidence="3 17">Belongs to the complex I subunit 4 family.</text>
</comment>
<dbReference type="InterPro" id="IPR001750">
    <property type="entry name" value="ND/Mrp_TM"/>
</dbReference>
<feature type="transmembrane region" description="Helical" evidence="17">
    <location>
        <begin position="54"/>
        <end position="79"/>
    </location>
</feature>
<evidence type="ECO:0000256" key="7">
    <source>
        <dbReference type="ARBA" id="ARBA00022660"/>
    </source>
</evidence>
<comment type="subcellular location">
    <subcellularLocation>
        <location evidence="2 17">Mitochondrion membrane</location>
        <topology evidence="2 17">Multi-pass membrane protein</topology>
    </subcellularLocation>
</comment>
<feature type="transmembrane region" description="Helical" evidence="17">
    <location>
        <begin position="109"/>
        <end position="129"/>
    </location>
</feature>
<feature type="domain" description="NADH:ubiquinone oxidoreductase chain 4 N-terminal" evidence="19">
    <location>
        <begin position="1"/>
        <end position="100"/>
    </location>
</feature>
<comment type="catalytic activity">
    <reaction evidence="16 17">
        <text>a ubiquinone + NADH + 5 H(+)(in) = a ubiquinol + NAD(+) + 4 H(+)(out)</text>
        <dbReference type="Rhea" id="RHEA:29091"/>
        <dbReference type="Rhea" id="RHEA-COMP:9565"/>
        <dbReference type="Rhea" id="RHEA-COMP:9566"/>
        <dbReference type="ChEBI" id="CHEBI:15378"/>
        <dbReference type="ChEBI" id="CHEBI:16389"/>
        <dbReference type="ChEBI" id="CHEBI:17976"/>
        <dbReference type="ChEBI" id="CHEBI:57540"/>
        <dbReference type="ChEBI" id="CHEBI:57945"/>
        <dbReference type="EC" id="7.1.1.2"/>
    </reaction>
</comment>
<evidence type="ECO:0000256" key="4">
    <source>
        <dbReference type="ARBA" id="ARBA00012944"/>
    </source>
</evidence>
<feature type="transmembrane region" description="Helical" evidence="17">
    <location>
        <begin position="325"/>
        <end position="345"/>
    </location>
</feature>
<evidence type="ECO:0000259" key="18">
    <source>
        <dbReference type="Pfam" id="PF00361"/>
    </source>
</evidence>
<feature type="transmembrane region" description="Helical" evidence="17">
    <location>
        <begin position="86"/>
        <end position="103"/>
    </location>
</feature>
<evidence type="ECO:0000259" key="19">
    <source>
        <dbReference type="Pfam" id="PF01059"/>
    </source>
</evidence>
<name>A0A4D6X037_9HEMI</name>
<evidence type="ECO:0000256" key="15">
    <source>
        <dbReference type="ARBA" id="ARBA00023136"/>
    </source>
</evidence>
<protein>
    <recommendedName>
        <fullName evidence="5 17">NADH-ubiquinone oxidoreductase chain 4</fullName>
        <ecNumber evidence="4 17">7.1.1.2</ecNumber>
    </recommendedName>
</protein>
<evidence type="ECO:0000256" key="16">
    <source>
        <dbReference type="ARBA" id="ARBA00049551"/>
    </source>
</evidence>
<dbReference type="GO" id="GO:0008137">
    <property type="term" value="F:NADH dehydrogenase (ubiquinone) activity"/>
    <property type="evidence" value="ECO:0007669"/>
    <property type="project" value="UniProtKB-UniRule"/>
</dbReference>
<accession>A0A4D6X037</accession>
<evidence type="ECO:0000256" key="17">
    <source>
        <dbReference type="RuleBase" id="RU003297"/>
    </source>
</evidence>
<feature type="transmembrane region" description="Helical" evidence="17">
    <location>
        <begin position="268"/>
        <end position="286"/>
    </location>
</feature>
<evidence type="ECO:0000313" key="20">
    <source>
        <dbReference type="EMBL" id="QCI09217.1"/>
    </source>
</evidence>
<sequence length="441" mass="50250">MMKYFVALMFLIPLVGSWWLFMLMIMFFSFMFIYLNFSTSFFSLISGLFGVDLISYSLISLTFWVLFLMVMASSGVYYTHNMSSEFLFVILFMLVSLVVTFSVDNLLMFYLAFEVSIIPTLFLIFGWGYQPERLMAGYYLLFYTLFASLPLLLGIFYIYSVCDSLNFWFISLDVGFYLYFSMIFAFLVSMPMVFVHFWLPSAHVEAPISGSMVLAAILLKLGGYGLLRVLMFLPIMSLSYGYLWLTVSLYGAFMVGLLCLCQVDVKSLIAYSSVAHMGLVICGVMVNSVYGFVGALILMLGHGFCSSALFCLANIIYERTHSRSLLINKGLITFMPGMSMMWFLLCANNMACPPSLNLLGEVYIINSVVAWDVFTYFLLMFSSFFSCCYSIYLYSVIQHGSLYSSLCSLSSGNLREYILVLLHWIPLNLLVMKFDSFSYCL</sequence>